<dbReference type="Proteomes" id="UP000036520">
    <property type="component" value="Chromosome"/>
</dbReference>
<dbReference type="Gene3D" id="2.70.70.10">
    <property type="entry name" value="Glucose Permease (Domain IIA)"/>
    <property type="match status" value="1"/>
</dbReference>
<dbReference type="KEGG" id="camu:CA2015_0558"/>
<evidence type="ECO:0000259" key="1">
    <source>
        <dbReference type="Pfam" id="PF01551"/>
    </source>
</evidence>
<dbReference type="CDD" id="cd12797">
    <property type="entry name" value="M23_peptidase"/>
    <property type="match status" value="1"/>
</dbReference>
<accession>A0A0H4PA79</accession>
<protein>
    <submittedName>
        <fullName evidence="3">Peptidase</fullName>
    </submittedName>
</protein>
<reference evidence="3 4" key="1">
    <citation type="submission" date="2015-07" db="EMBL/GenBank/DDBJ databases">
        <authorList>
            <person name="Kim K.M."/>
        </authorList>
    </citation>
    <scope>NUCLEOTIDE SEQUENCE [LARGE SCALE GENOMIC DNA]</scope>
    <source>
        <strain evidence="3 4">KCTC 12363</strain>
    </source>
</reference>
<keyword evidence="4" id="KW-1185">Reference proteome</keyword>
<proteinExistence type="predicted"/>
<dbReference type="EMBL" id="CP012040">
    <property type="protein sequence ID" value="AKP50025.1"/>
    <property type="molecule type" value="Genomic_DNA"/>
</dbReference>
<dbReference type="InterPro" id="IPR011055">
    <property type="entry name" value="Dup_hybrid_motif"/>
</dbReference>
<sequence length="469" mass="52585">MKVKKHFNSLFIIIKSITSWNLSSNLLLTFCYFEDVRIFKIFCFTLFIFSLSSCHTEKLFNNQNPYESYVKALDKAGLQDYSLAKTWIKNGKVPIDFKLSTQEIPHSEMTYFDPGKAEALFWQYKVEEGSQVNINAQMLSDTTSIYFLDVFRKTSNGYTQIYFSNDHRSLAYTVKEDGEHLLRVQPELLEGGMVVVNIDVSGSITFPISEMHSGQIASFWGDARAGGSRRHEGVDVFAKRGTPVLAVARGRVSKAGQNRLGGNVVWLNTGRYNYYYAHLDSQFVQAGQRVKLGDTLGTVGNTGNARTTSPHLHFGVYSRGRGAKNPLPFLQSLEKSIPIVASDSVLLKEQGVFLAKSGNLRASPNLSSKVISSYPNETLFDVLGKSGDWFRIKLPDHTIGYGHKSILNLSENNLGEIEVKSSDLVFDSWNRSVSLPSTYFVGNAEVLGYFNNMLHVRLKTGPEIWLLAR</sequence>
<dbReference type="SUPFAM" id="SSF51261">
    <property type="entry name" value="Duplicated hybrid motif"/>
    <property type="match status" value="1"/>
</dbReference>
<feature type="domain" description="SH3b" evidence="2">
    <location>
        <begin position="357"/>
        <end position="405"/>
    </location>
</feature>
<feature type="domain" description="M23ase beta-sheet core" evidence="1">
    <location>
        <begin position="230"/>
        <end position="321"/>
    </location>
</feature>
<dbReference type="InterPro" id="IPR016047">
    <property type="entry name" value="M23ase_b-sheet_dom"/>
</dbReference>
<evidence type="ECO:0000313" key="3">
    <source>
        <dbReference type="EMBL" id="AKP50025.1"/>
    </source>
</evidence>
<evidence type="ECO:0000313" key="4">
    <source>
        <dbReference type="Proteomes" id="UP000036520"/>
    </source>
</evidence>
<dbReference type="STRING" id="320787.CA2015_0558"/>
<organism evidence="3 4">
    <name type="scientific">Cyclobacterium amurskyense</name>
    <dbReference type="NCBI Taxonomy" id="320787"/>
    <lineage>
        <taxon>Bacteria</taxon>
        <taxon>Pseudomonadati</taxon>
        <taxon>Bacteroidota</taxon>
        <taxon>Cytophagia</taxon>
        <taxon>Cytophagales</taxon>
        <taxon>Cyclobacteriaceae</taxon>
        <taxon>Cyclobacterium</taxon>
    </lineage>
</organism>
<evidence type="ECO:0000259" key="2">
    <source>
        <dbReference type="Pfam" id="PF08239"/>
    </source>
</evidence>
<dbReference type="Pfam" id="PF08239">
    <property type="entry name" value="SH3_3"/>
    <property type="match status" value="1"/>
</dbReference>
<dbReference type="InterPro" id="IPR003646">
    <property type="entry name" value="SH3-like_bac-type"/>
</dbReference>
<dbReference type="Pfam" id="PF01551">
    <property type="entry name" value="Peptidase_M23"/>
    <property type="match status" value="1"/>
</dbReference>
<gene>
    <name evidence="3" type="ORF">CA2015_0558</name>
</gene>
<dbReference type="PANTHER" id="PTHR21666:SF268">
    <property type="entry name" value="PEPTIDASE M23 DOMAIN-CONTAINING PROTEIN"/>
    <property type="match status" value="1"/>
</dbReference>
<dbReference type="AlphaFoldDB" id="A0A0H4PA79"/>
<dbReference type="GO" id="GO:0004222">
    <property type="term" value="F:metalloendopeptidase activity"/>
    <property type="evidence" value="ECO:0007669"/>
    <property type="project" value="TreeGrafter"/>
</dbReference>
<dbReference type="InterPro" id="IPR050570">
    <property type="entry name" value="Cell_wall_metabolism_enzyme"/>
</dbReference>
<dbReference type="OrthoDB" id="9810477at2"/>
<dbReference type="Gene3D" id="2.30.30.40">
    <property type="entry name" value="SH3 Domains"/>
    <property type="match status" value="1"/>
</dbReference>
<name>A0A0H4PA79_9BACT</name>
<dbReference type="PANTHER" id="PTHR21666">
    <property type="entry name" value="PEPTIDASE-RELATED"/>
    <property type="match status" value="1"/>
</dbReference>